<evidence type="ECO:0000313" key="3">
    <source>
        <dbReference type="Proteomes" id="UP000244338"/>
    </source>
</evidence>
<dbReference type="SMART" id="SM00052">
    <property type="entry name" value="EAL"/>
    <property type="match status" value="1"/>
</dbReference>
<dbReference type="InterPro" id="IPR035919">
    <property type="entry name" value="EAL_sf"/>
</dbReference>
<accession>A0A2R6XY08</accession>
<comment type="caution">
    <text evidence="2">The sequence shown here is derived from an EMBL/GenBank/DDBJ whole genome shotgun (WGS) entry which is preliminary data.</text>
</comment>
<dbReference type="InterPro" id="IPR001633">
    <property type="entry name" value="EAL_dom"/>
</dbReference>
<sequence>MDIAFQPIILMVTGEVIAYEILCRPEEGIANYFKTSTPKELWKKEKICLEAALKAIKMIDAPVHINITATSIPFFLMYDYRWKGAIEIVEWGFPLPDGFGALIRSLRRRGFDVWIDDLSPLIWPVFSSYSGITGYKISLSDLEYAKRIIDSDAPVIIEKIETEEDAVRAQKIGAIYGQGYLYGRPKLIGGEIKSESTS</sequence>
<name>A0A2R6XY08_9BACL</name>
<reference evidence="3" key="1">
    <citation type="journal article" date="2018" name="Sci. Rep.">
        <title>Lignite coal burning seam in the remote Altai Mountains harbors a hydrogen-driven thermophilic microbial community.</title>
        <authorList>
            <person name="Kadnikov V.V."/>
            <person name="Mardanov A.V."/>
            <person name="Ivasenko D.A."/>
            <person name="Antsiferov D.V."/>
            <person name="Beletsky A.V."/>
            <person name="Karnachuk O.V."/>
            <person name="Ravin N.V."/>
        </authorList>
    </citation>
    <scope>NUCLEOTIDE SEQUENCE [LARGE SCALE GENOMIC DNA]</scope>
</reference>
<feature type="domain" description="EAL" evidence="1">
    <location>
        <begin position="3"/>
        <end position="190"/>
    </location>
</feature>
<gene>
    <name evidence="2" type="ORF">BSOLF_2587</name>
</gene>
<proteinExistence type="predicted"/>
<protein>
    <recommendedName>
        <fullName evidence="1">EAL domain-containing protein</fullName>
    </recommendedName>
</protein>
<dbReference type="SUPFAM" id="SSF141868">
    <property type="entry name" value="EAL domain-like"/>
    <property type="match status" value="1"/>
</dbReference>
<dbReference type="AlphaFoldDB" id="A0A2R6XY08"/>
<evidence type="ECO:0000313" key="2">
    <source>
        <dbReference type="EMBL" id="PTQ55282.1"/>
    </source>
</evidence>
<dbReference type="Proteomes" id="UP000244338">
    <property type="component" value="Unassembled WGS sequence"/>
</dbReference>
<organism evidence="2 3">
    <name type="scientific">Candidatus Carbonibacillus altaicus</name>
    <dbReference type="NCBI Taxonomy" id="2163959"/>
    <lineage>
        <taxon>Bacteria</taxon>
        <taxon>Bacillati</taxon>
        <taxon>Bacillota</taxon>
        <taxon>Bacilli</taxon>
        <taxon>Bacillales</taxon>
        <taxon>Candidatus Carbonibacillus</taxon>
    </lineage>
</organism>
<evidence type="ECO:0000259" key="1">
    <source>
        <dbReference type="SMART" id="SM00052"/>
    </source>
</evidence>
<dbReference type="Gene3D" id="3.20.20.450">
    <property type="entry name" value="EAL domain"/>
    <property type="match status" value="1"/>
</dbReference>
<dbReference type="EMBL" id="PEBX01000148">
    <property type="protein sequence ID" value="PTQ55282.1"/>
    <property type="molecule type" value="Genomic_DNA"/>
</dbReference>